<accession>A0A099L3F9</accession>
<dbReference type="Pfam" id="PF13505">
    <property type="entry name" value="OMP_b-brl"/>
    <property type="match status" value="1"/>
</dbReference>
<name>A0A099L3F9_COLPS</name>
<dbReference type="AlphaFoldDB" id="A0A099L3F9"/>
<evidence type="ECO:0000256" key="1">
    <source>
        <dbReference type="ARBA" id="ARBA00022729"/>
    </source>
</evidence>
<dbReference type="InterPro" id="IPR027385">
    <property type="entry name" value="Beta-barrel_OMP"/>
</dbReference>
<feature type="chain" id="PRO_5001949804" description="Outer membrane protein beta-barrel domain-containing protein" evidence="2">
    <location>
        <begin position="24"/>
        <end position="198"/>
    </location>
</feature>
<dbReference type="Gene3D" id="2.40.160.20">
    <property type="match status" value="1"/>
</dbReference>
<reference evidence="4 5" key="1">
    <citation type="submission" date="2014-08" db="EMBL/GenBank/DDBJ databases">
        <title>Genomic and Phenotypic Diversity of Colwellia psychrerythraea strains from Disparate Marine Basins.</title>
        <authorList>
            <person name="Techtmann S.M."/>
            <person name="Stelling S.C."/>
            <person name="Utturkar S.M."/>
            <person name="Alshibli N."/>
            <person name="Harris A."/>
            <person name="Brown S.D."/>
            <person name="Hazen T.C."/>
        </authorList>
    </citation>
    <scope>NUCLEOTIDE SEQUENCE [LARGE SCALE GENOMIC DNA]</scope>
    <source>
        <strain evidence="4 5">GAB14E</strain>
    </source>
</reference>
<dbReference type="SUPFAM" id="SSF56925">
    <property type="entry name" value="OMPA-like"/>
    <property type="match status" value="1"/>
</dbReference>
<comment type="caution">
    <text evidence="4">The sequence shown here is derived from an EMBL/GenBank/DDBJ whole genome shotgun (WGS) entry which is preliminary data.</text>
</comment>
<keyword evidence="1 2" id="KW-0732">Signal</keyword>
<evidence type="ECO:0000256" key="2">
    <source>
        <dbReference type="SAM" id="SignalP"/>
    </source>
</evidence>
<dbReference type="RefSeq" id="WP_033081028.1">
    <property type="nucleotide sequence ID" value="NZ_JQEC01000007.1"/>
</dbReference>
<sequence>MKLSPLITTSLLSLSLLSIFSHAQGHQHSYGVTIGAGGGEYKHSTQDGDGFAQAYIFYNYQALEHFSIEVAYNSAIELDSWDCEEKYDDKWTCQTNNKPMFGLLANEFELDGFVVAIKGQVPISQRNSLYGKLGAQYYDYAFSRNGYTVESEDGTGVLFEAGWQYQWDMGIGMNVGLRYQDLGDLTLKSQNIGISYAF</sequence>
<evidence type="ECO:0000259" key="3">
    <source>
        <dbReference type="Pfam" id="PF13505"/>
    </source>
</evidence>
<evidence type="ECO:0000313" key="5">
    <source>
        <dbReference type="Proteomes" id="UP000029868"/>
    </source>
</evidence>
<evidence type="ECO:0000313" key="4">
    <source>
        <dbReference type="EMBL" id="KGJ96647.1"/>
    </source>
</evidence>
<organism evidence="4 5">
    <name type="scientific">Colwellia psychrerythraea</name>
    <name type="common">Vibrio psychroerythus</name>
    <dbReference type="NCBI Taxonomy" id="28229"/>
    <lineage>
        <taxon>Bacteria</taxon>
        <taxon>Pseudomonadati</taxon>
        <taxon>Pseudomonadota</taxon>
        <taxon>Gammaproteobacteria</taxon>
        <taxon>Alteromonadales</taxon>
        <taxon>Colwelliaceae</taxon>
        <taxon>Colwellia</taxon>
    </lineage>
</organism>
<protein>
    <recommendedName>
        <fullName evidence="3">Outer membrane protein beta-barrel domain-containing protein</fullName>
    </recommendedName>
</protein>
<feature type="domain" description="Outer membrane protein beta-barrel" evidence="3">
    <location>
        <begin position="10"/>
        <end position="198"/>
    </location>
</feature>
<dbReference type="EMBL" id="JQEC01000007">
    <property type="protein sequence ID" value="KGJ96647.1"/>
    <property type="molecule type" value="Genomic_DNA"/>
</dbReference>
<dbReference type="InterPro" id="IPR011250">
    <property type="entry name" value="OMP/PagP_B-barrel"/>
</dbReference>
<dbReference type="Proteomes" id="UP000029868">
    <property type="component" value="Unassembled WGS sequence"/>
</dbReference>
<dbReference type="PATRIC" id="fig|28229.3.peg.895"/>
<feature type="signal peptide" evidence="2">
    <location>
        <begin position="1"/>
        <end position="23"/>
    </location>
</feature>
<proteinExistence type="predicted"/>
<dbReference type="OrthoDB" id="5823352at2"/>
<gene>
    <name evidence="4" type="ORF">GAB14E_1721</name>
</gene>